<protein>
    <recommendedName>
        <fullName evidence="12 13">Inositol hexakisphosphate and diphosphoinositol-pentakisphosphate kinase</fullName>
        <ecNumber evidence="3 13">2.7.4.24</ecNumber>
    </recommendedName>
</protein>
<feature type="region of interest" description="Disordered" evidence="14">
    <location>
        <begin position="899"/>
        <end position="932"/>
    </location>
</feature>
<evidence type="ECO:0000256" key="5">
    <source>
        <dbReference type="ARBA" id="ARBA00022679"/>
    </source>
</evidence>
<evidence type="ECO:0000256" key="2">
    <source>
        <dbReference type="ARBA" id="ARBA00005609"/>
    </source>
</evidence>
<dbReference type="CDD" id="cd07061">
    <property type="entry name" value="HP_HAP_like"/>
    <property type="match status" value="1"/>
</dbReference>
<comment type="catalytic activity">
    <reaction evidence="10">
        <text>1D-myo-inositol hexakisphosphate + ATP = 1-diphospho-1D-myo-inositol 2,3,4,5,6-pentakisphosphate + ADP</text>
        <dbReference type="Rhea" id="RHEA:37459"/>
        <dbReference type="ChEBI" id="CHEBI:30616"/>
        <dbReference type="ChEBI" id="CHEBI:58130"/>
        <dbReference type="ChEBI" id="CHEBI:74946"/>
        <dbReference type="ChEBI" id="CHEBI:456216"/>
        <dbReference type="EC" id="2.7.4.24"/>
    </reaction>
    <physiologicalReaction direction="left-to-right" evidence="10">
        <dbReference type="Rhea" id="RHEA:37460"/>
    </physiologicalReaction>
</comment>
<dbReference type="InterPro" id="IPR000560">
    <property type="entry name" value="His_Pase_clade-2"/>
</dbReference>
<dbReference type="SUPFAM" id="SSF53254">
    <property type="entry name" value="Phosphoglycerate mutase-like"/>
    <property type="match status" value="1"/>
</dbReference>
<keyword evidence="5 13" id="KW-0808">Transferase</keyword>
<comment type="catalytic activity">
    <reaction evidence="9">
        <text>5-diphospho-1D-myo-inositol 1,2,3,4,6-pentakisphosphate + ATP + H(+) = 1,5-bis(diphospho)-1D-myo-inositol 2,3,4,6-tetrakisphosphate + ADP</text>
        <dbReference type="Rhea" id="RHEA:10276"/>
        <dbReference type="ChEBI" id="CHEBI:15378"/>
        <dbReference type="ChEBI" id="CHEBI:30616"/>
        <dbReference type="ChEBI" id="CHEBI:58628"/>
        <dbReference type="ChEBI" id="CHEBI:77983"/>
        <dbReference type="ChEBI" id="CHEBI:456216"/>
        <dbReference type="EC" id="2.7.4.24"/>
    </reaction>
    <physiologicalReaction direction="left-to-right" evidence="9">
        <dbReference type="Rhea" id="RHEA:10277"/>
    </physiologicalReaction>
</comment>
<evidence type="ECO:0000313" key="16">
    <source>
        <dbReference type="EMBL" id="KOB70570.1"/>
    </source>
</evidence>
<comment type="similarity">
    <text evidence="2 13">Belongs to the histidine acid phosphatase family. VIP1 subfamily.</text>
</comment>
<evidence type="ECO:0000256" key="9">
    <source>
        <dbReference type="ARBA" id="ARBA00033696"/>
    </source>
</evidence>
<proteinExistence type="inferred from homology"/>
<dbReference type="GO" id="GO:0005524">
    <property type="term" value="F:ATP binding"/>
    <property type="evidence" value="ECO:0007669"/>
    <property type="project" value="UniProtKB-KW"/>
</dbReference>
<reference evidence="16 17" key="1">
    <citation type="journal article" date="2015" name="Genome Biol. Evol.">
        <title>The genome of winter moth (Operophtera brumata) provides a genomic perspective on sexual dimorphism and phenology.</title>
        <authorList>
            <person name="Derks M.F."/>
            <person name="Smit S."/>
            <person name="Salis L."/>
            <person name="Schijlen E."/>
            <person name="Bossers A."/>
            <person name="Mateman C."/>
            <person name="Pijl A.S."/>
            <person name="de Ridder D."/>
            <person name="Groenen M.A."/>
            <person name="Visser M.E."/>
            <person name="Megens H.J."/>
        </authorList>
    </citation>
    <scope>NUCLEOTIDE SEQUENCE [LARGE SCALE GENOMIC DNA]</scope>
    <source>
        <strain evidence="16">WM2013NL</strain>
        <tissue evidence="16">Head and thorax</tissue>
    </source>
</reference>
<evidence type="ECO:0000256" key="3">
    <source>
        <dbReference type="ARBA" id="ARBA00012893"/>
    </source>
</evidence>
<feature type="region of interest" description="Disordered" evidence="14">
    <location>
        <begin position="1059"/>
        <end position="1086"/>
    </location>
</feature>
<evidence type="ECO:0000256" key="10">
    <source>
        <dbReference type="ARBA" id="ARBA00034629"/>
    </source>
</evidence>
<evidence type="ECO:0000313" key="17">
    <source>
        <dbReference type="Proteomes" id="UP000037510"/>
    </source>
</evidence>
<sequence>MSYTELEHGYQGLRQAAQPQFYVGDDGNLVPLRSSGELDLCDSLDPHCDGGGKKVVVGVCAMAKKSQSKPMKEILTRLDEFEYIKMLVFAEEVILKFCELQNPVEEWPICDCLISFHSKGFPLDKAIQYEKLRKPYVINNLHMQYDIQDRRRVYAILESEGIEIPRYAVLDRDSPDPKHHELVESEDHVEVNGVVFNKPFVEKPVSAEDHNIYIYYPTSAGGGSQRLFRKIGSRSSIYSPESRVRKTGSFIYEDFMPTDGTDVKVYTVGPDYAHAEARKSPALDGKVERDSEGKEIRYPVILSNQEKLISRKNSNKYYDDCAKILGNMILRELAPTLHIPWSVPFQLDDPPIVPTTFGKMMELRCVVAVIRHGDRTPKQKMKVERGHVKLKRPKQLQEILDIARALLADIHTRHADPEIEEKQGKLEQLKSVLEMYGHFSGINRKVQMKYQPRGRPRGSSSDDVGAEGDPSLVLILKWGGELTPAGRIQAEELGRMFRCMYPGGQGRHIPGRVQMTAAAFAKGLLALEGELTPILVQMVKSANTNGLLDNDCDSSKVQNMAKARLHEAMQVDREFTDEDRARINPCASLSIAAAMDYVKNPVCCCAHLMGRRWGKIEKDFCTKNKTYDISKIPDIYDCIKYDLQHNQHTLQFDLAEELYIYAKYLADIVIPQYDLQLNQHTLQFDLAEELYIYAKYSHGVSSPGRHVRTRLYFTSESHVHSLLTVLRFGGLLDVLKDEQWRRAMEYVSMVSELNYMSQIVVMLYEDPTKDPCSEERKKNVVFFGVDETEQNYEELLEIMLNIINCTMKISCQKWEVETVTRIGKKFNKTRPVVENRALQKEKKLENSGIYIKEDYPPNVLQKRKELQDVLKQELNSGKRVALHYDKISSPEEVKCIEEEGEDDQMASQETLQAESDEMDTFSPKKSSKLSMLRPSDPIPICNLHYTVSGHEASTLAARLNEELRARSHAVGEIRERAQVAHSARSYTTVTYNLHYTVSGHEASTLAARRRWPRDSTRSCAPGHAVGEIRERTQVAYSARSYTTHNSHIQSALHCERARGVDAGRVTQRRAARQEPRRRRDPREGTGSALCAELHNTQQSHTICTTLETSTLAARLYEELRARSHASDEKEPKEPEEAPPRARSYDQHKQSNDNVPLLTVTTSSGRRASDDPLTPLINVDGVESSTNELPLSAITFGSRGLAPGQLEGGRVASWPRLGVAGACSVWGGAGRRQRHSIAGQMSYLKMLGLGARGKLSAAGLFSTAVISGSSSAPNLRVMIPTSSSSNAALEGFGGVPAIRPLETLHNALSLRQLDAFLERVAAAPVLLGTPPAPPAAHKQPSPTNSNGDVTPVSLASELDFGSNEATAGSITDHDLL</sequence>
<gene>
    <name evidence="16" type="ORF">OBRU01_15068</name>
</gene>
<evidence type="ECO:0000256" key="1">
    <source>
        <dbReference type="ARBA" id="ARBA00004514"/>
    </source>
</evidence>
<organism evidence="16 17">
    <name type="scientific">Operophtera brumata</name>
    <name type="common">Winter moth</name>
    <name type="synonym">Phalaena brumata</name>
    <dbReference type="NCBI Taxonomy" id="104452"/>
    <lineage>
        <taxon>Eukaryota</taxon>
        <taxon>Metazoa</taxon>
        <taxon>Ecdysozoa</taxon>
        <taxon>Arthropoda</taxon>
        <taxon>Hexapoda</taxon>
        <taxon>Insecta</taxon>
        <taxon>Pterygota</taxon>
        <taxon>Neoptera</taxon>
        <taxon>Endopterygota</taxon>
        <taxon>Lepidoptera</taxon>
        <taxon>Glossata</taxon>
        <taxon>Ditrysia</taxon>
        <taxon>Geometroidea</taxon>
        <taxon>Geometridae</taxon>
        <taxon>Larentiinae</taxon>
        <taxon>Operophtera</taxon>
    </lineage>
</organism>
<evidence type="ECO:0000256" key="14">
    <source>
        <dbReference type="SAM" id="MobiDB-lite"/>
    </source>
</evidence>
<dbReference type="PANTHER" id="PTHR12750">
    <property type="entry name" value="DIPHOSPHOINOSITOL PENTAKISPHOSPHATE KINASE"/>
    <property type="match status" value="1"/>
</dbReference>
<dbReference type="STRING" id="104452.A0A0L7L577"/>
<comment type="function">
    <text evidence="11">Bifunctional inositol kinase that acts in concert with the IP6K kinases to synthesize the diphosphate group-containing inositol pyrophosphates diphosphoinositol pentakisphosphate, PP-InsP5, and bis-diphosphoinositol tetrakisphosphate, (PP)2-InsP4. PP-InsP5 and (PP)2-InsP4, also respectively called InsP7 and InsP8, may regulate a variety of cellular processes, including apoptosis, vesicle trafficking, cytoskeletal dynamics, and exocytosis. Phosphorylates inositol hexakisphosphate (InsP6) at position 1 to produce PP-InsP5 which is in turn phosphorylated by IP6Ks to produce (PP)2-InsP4. Alternatively, phosphorylates PP-InsP5 at position 1, produced by IP6Ks from InsP6, to produce (PP)2-InsP4.</text>
</comment>
<dbReference type="EC" id="2.7.4.24" evidence="3 13"/>
<evidence type="ECO:0000256" key="13">
    <source>
        <dbReference type="RuleBase" id="RU365032"/>
    </source>
</evidence>
<keyword evidence="7 13" id="KW-0418">Kinase</keyword>
<dbReference type="GO" id="GO:0052723">
    <property type="term" value="F:inositol hexakisphosphate 1-kinase activity"/>
    <property type="evidence" value="ECO:0007669"/>
    <property type="project" value="RHEA"/>
</dbReference>
<evidence type="ECO:0000256" key="4">
    <source>
        <dbReference type="ARBA" id="ARBA00022490"/>
    </source>
</evidence>
<accession>A0A0L7L577</accession>
<comment type="caution">
    <text evidence="16">The sequence shown here is derived from an EMBL/GenBank/DDBJ whole genome shotgun (WGS) entry which is preliminary data.</text>
</comment>
<dbReference type="InterPro" id="IPR040557">
    <property type="entry name" value="VIP1_N"/>
</dbReference>
<comment type="subcellular location">
    <subcellularLocation>
        <location evidence="1 13">Cytoplasm</location>
        <location evidence="1 13">Cytosol</location>
    </subcellularLocation>
</comment>
<keyword evidence="8 13" id="KW-0067">ATP-binding</keyword>
<dbReference type="Pfam" id="PF18086">
    <property type="entry name" value="PPIP5K2_N"/>
    <property type="match status" value="1"/>
</dbReference>
<feature type="region of interest" description="Disordered" evidence="14">
    <location>
        <begin position="1121"/>
        <end position="1155"/>
    </location>
</feature>
<dbReference type="GO" id="GO:0033857">
    <property type="term" value="F:5-diphosphoinositol pentakisphosphate 1-kinase activity"/>
    <property type="evidence" value="ECO:0007669"/>
    <property type="project" value="TreeGrafter"/>
</dbReference>
<dbReference type="Gene3D" id="3.30.470.20">
    <property type="entry name" value="ATP-grasp fold, B domain"/>
    <property type="match status" value="1"/>
</dbReference>
<dbReference type="InterPro" id="IPR033379">
    <property type="entry name" value="Acid_Pase_AS"/>
</dbReference>
<dbReference type="EMBL" id="JTDY01002870">
    <property type="protein sequence ID" value="KOB70570.1"/>
    <property type="molecule type" value="Genomic_DNA"/>
</dbReference>
<dbReference type="Pfam" id="PF00328">
    <property type="entry name" value="His_Phos_2"/>
    <property type="match status" value="1"/>
</dbReference>
<dbReference type="GO" id="GO:0032958">
    <property type="term" value="P:inositol phosphate biosynthetic process"/>
    <property type="evidence" value="ECO:0007669"/>
    <property type="project" value="TreeGrafter"/>
</dbReference>
<feature type="non-terminal residue" evidence="16">
    <location>
        <position position="1375"/>
    </location>
</feature>
<feature type="compositionally biased region" description="Basic and acidic residues" evidence="14">
    <location>
        <begin position="1121"/>
        <end position="1150"/>
    </location>
</feature>
<feature type="compositionally biased region" description="Basic residues" evidence="14">
    <location>
        <begin position="1066"/>
        <end position="1079"/>
    </location>
</feature>
<feature type="domain" description="VIP1 N-terminal" evidence="15">
    <location>
        <begin position="55"/>
        <end position="149"/>
    </location>
</feature>
<feature type="region of interest" description="Disordered" evidence="14">
    <location>
        <begin position="1330"/>
        <end position="1352"/>
    </location>
</feature>
<dbReference type="GO" id="GO:0016791">
    <property type="term" value="F:phosphatase activity"/>
    <property type="evidence" value="ECO:0007669"/>
    <property type="project" value="UniProtKB-ARBA"/>
</dbReference>
<dbReference type="PROSITE" id="PS00616">
    <property type="entry name" value="HIS_ACID_PHOSPHAT_1"/>
    <property type="match status" value="1"/>
</dbReference>
<dbReference type="InterPro" id="IPR037446">
    <property type="entry name" value="His_Pase_VIP1"/>
</dbReference>
<dbReference type="Gene3D" id="3.40.50.1240">
    <property type="entry name" value="Phosphoglycerate mutase-like"/>
    <property type="match status" value="1"/>
</dbReference>
<keyword evidence="17" id="KW-1185">Reference proteome</keyword>
<evidence type="ECO:0000256" key="11">
    <source>
        <dbReference type="ARBA" id="ARBA00055071"/>
    </source>
</evidence>
<dbReference type="Gene3D" id="3.40.50.11950">
    <property type="match status" value="1"/>
</dbReference>
<dbReference type="GO" id="GO:0006020">
    <property type="term" value="P:inositol metabolic process"/>
    <property type="evidence" value="ECO:0007669"/>
    <property type="project" value="TreeGrafter"/>
</dbReference>
<evidence type="ECO:0000256" key="7">
    <source>
        <dbReference type="ARBA" id="ARBA00022777"/>
    </source>
</evidence>
<name>A0A0L7L577_OPEBR</name>
<evidence type="ECO:0000256" key="12">
    <source>
        <dbReference type="ARBA" id="ARBA00071668"/>
    </source>
</evidence>
<evidence type="ECO:0000259" key="15">
    <source>
        <dbReference type="Pfam" id="PF18086"/>
    </source>
</evidence>
<dbReference type="Proteomes" id="UP000037510">
    <property type="component" value="Unassembled WGS sequence"/>
</dbReference>
<keyword evidence="6 13" id="KW-0547">Nucleotide-binding</keyword>
<dbReference type="GO" id="GO:0005829">
    <property type="term" value="C:cytosol"/>
    <property type="evidence" value="ECO:0007669"/>
    <property type="project" value="UniProtKB-SubCell"/>
</dbReference>
<dbReference type="FunFam" id="3.40.50.11950:FF:000003">
    <property type="entry name" value="Inositol hexakisphosphate and diphosphoinositol-pentakisphosphate kinase"/>
    <property type="match status" value="1"/>
</dbReference>
<dbReference type="InterPro" id="IPR029033">
    <property type="entry name" value="His_PPase_superfam"/>
</dbReference>
<dbReference type="PANTHER" id="PTHR12750:SF9">
    <property type="entry name" value="INOSITOL HEXAKISPHOSPHATE AND DIPHOSPHOINOSITOL-PENTAKISPHOSPHATE KINASE"/>
    <property type="match status" value="1"/>
</dbReference>
<evidence type="ECO:0000256" key="8">
    <source>
        <dbReference type="ARBA" id="ARBA00022840"/>
    </source>
</evidence>
<dbReference type="FunFam" id="3.30.470.20:FF:000003">
    <property type="entry name" value="Inositol hexakisphosphate and diphosphoinositol-pentakisphosphate kinase"/>
    <property type="match status" value="1"/>
</dbReference>
<keyword evidence="4 13" id="KW-0963">Cytoplasm</keyword>
<evidence type="ECO:0000256" key="6">
    <source>
        <dbReference type="ARBA" id="ARBA00022741"/>
    </source>
</evidence>